<dbReference type="InterPro" id="IPR036650">
    <property type="entry name" value="CAT_RNA-bd_dom_sf"/>
</dbReference>
<dbReference type="GO" id="GO:0006355">
    <property type="term" value="P:regulation of DNA-templated transcription"/>
    <property type="evidence" value="ECO:0007669"/>
    <property type="project" value="InterPro"/>
</dbReference>
<keyword evidence="1" id="KW-0677">Repeat</keyword>
<name>A0A212KGF0_9FIRM</name>
<dbReference type="PANTHER" id="PTHR30185:SF15">
    <property type="entry name" value="CRYPTIC BETA-GLUCOSIDE BGL OPERON ANTITERMINATOR"/>
    <property type="match status" value="1"/>
</dbReference>
<dbReference type="InterPro" id="IPR050661">
    <property type="entry name" value="BglG_antiterminators"/>
</dbReference>
<dbReference type="EMBL" id="FLUN01000001">
    <property type="protein sequence ID" value="SBW10783.1"/>
    <property type="molecule type" value="Genomic_DNA"/>
</dbReference>
<dbReference type="Pfam" id="PF03123">
    <property type="entry name" value="CAT_RBD"/>
    <property type="match status" value="1"/>
</dbReference>
<reference evidence="3" key="1">
    <citation type="submission" date="2016-04" db="EMBL/GenBank/DDBJ databases">
        <authorList>
            <person name="Evans L.H."/>
            <person name="Alamgir A."/>
            <person name="Owens N."/>
            <person name="Weber N.D."/>
            <person name="Virtaneva K."/>
            <person name="Barbian K."/>
            <person name="Babar A."/>
            <person name="Rosenke K."/>
        </authorList>
    </citation>
    <scope>NUCLEOTIDE SEQUENCE</scope>
    <source>
        <strain evidence="3">86</strain>
    </source>
</reference>
<organism evidence="3">
    <name type="scientific">uncultured Eubacteriales bacterium</name>
    <dbReference type="NCBI Taxonomy" id="172733"/>
    <lineage>
        <taxon>Bacteria</taxon>
        <taxon>Bacillati</taxon>
        <taxon>Bacillota</taxon>
        <taxon>Clostridia</taxon>
        <taxon>Eubacteriales</taxon>
        <taxon>environmental samples</taxon>
    </lineage>
</organism>
<feature type="domain" description="PRD" evidence="2">
    <location>
        <begin position="171"/>
        <end position="278"/>
    </location>
</feature>
<dbReference type="InterPro" id="IPR004341">
    <property type="entry name" value="CAT_RNA-bd_dom"/>
</dbReference>
<gene>
    <name evidence="3" type="ORF">KL86CLO1_13053</name>
</gene>
<feature type="domain" description="PRD" evidence="2">
    <location>
        <begin position="65"/>
        <end position="170"/>
    </location>
</feature>
<dbReference type="PANTHER" id="PTHR30185">
    <property type="entry name" value="CRYPTIC BETA-GLUCOSIDE BGL OPERON ANTITERMINATOR"/>
    <property type="match status" value="1"/>
</dbReference>
<dbReference type="PROSITE" id="PS51372">
    <property type="entry name" value="PRD_2"/>
    <property type="match status" value="2"/>
</dbReference>
<protein>
    <submittedName>
        <fullName evidence="3">Transcriptional regulatory protein</fullName>
    </submittedName>
</protein>
<dbReference type="Gene3D" id="2.30.24.10">
    <property type="entry name" value="CAT RNA-binding domain"/>
    <property type="match status" value="1"/>
</dbReference>
<sequence>MKINKILNRNIVLAIDERNRECVLAGCGLAFGKKVGDEIETTQIERIFTPKGTDVAEKLSRIVEDIPLEHIKVVDEIINMAKRELPYELDEKIYLTLMDHVSFALRRHSEGMDLTSSLKWEMKQCYPREYRAGLLALDVVEKLLGTRLPEDEAAFIAFHFISAGAADSHEVQRRMEMIHNILDIVRAYFKIDFDEETLSYQRFITHLNYFSRRVFGIAPLSKPPGGDDELWYQLSVTLKKESACAQQISAYVEKRFKHVVTREEESYLMVHLHSMLSA</sequence>
<dbReference type="AlphaFoldDB" id="A0A212KGF0"/>
<dbReference type="SMART" id="SM01061">
    <property type="entry name" value="CAT_RBD"/>
    <property type="match status" value="1"/>
</dbReference>
<dbReference type="InterPro" id="IPR011608">
    <property type="entry name" value="PRD"/>
</dbReference>
<dbReference type="GO" id="GO:0003723">
    <property type="term" value="F:RNA binding"/>
    <property type="evidence" value="ECO:0007669"/>
    <property type="project" value="InterPro"/>
</dbReference>
<dbReference type="NCBIfam" id="NF046042">
    <property type="entry name" value="LicT"/>
    <property type="match status" value="1"/>
</dbReference>
<dbReference type="SUPFAM" id="SSF50151">
    <property type="entry name" value="SacY-like RNA-binding domain"/>
    <property type="match status" value="1"/>
</dbReference>
<evidence type="ECO:0000313" key="3">
    <source>
        <dbReference type="EMBL" id="SBW10783.1"/>
    </source>
</evidence>
<evidence type="ECO:0000259" key="2">
    <source>
        <dbReference type="PROSITE" id="PS51372"/>
    </source>
</evidence>
<proteinExistence type="predicted"/>
<dbReference type="InterPro" id="IPR036634">
    <property type="entry name" value="PRD_sf"/>
</dbReference>
<dbReference type="SUPFAM" id="SSF63520">
    <property type="entry name" value="PTS-regulatory domain, PRD"/>
    <property type="match status" value="2"/>
</dbReference>
<dbReference type="Pfam" id="PF00874">
    <property type="entry name" value="PRD"/>
    <property type="match status" value="2"/>
</dbReference>
<accession>A0A212KGF0</accession>
<evidence type="ECO:0000256" key="1">
    <source>
        <dbReference type="ARBA" id="ARBA00022737"/>
    </source>
</evidence>
<dbReference type="Gene3D" id="1.10.1790.10">
    <property type="entry name" value="PRD domain"/>
    <property type="match status" value="2"/>
</dbReference>